<sequence>MEWLKKRIGEFLIMAEKMKIRAILKGLNPVESLLVDSMIEEGFSEADIVVQIRSVRLGARIEILKAMLKEAGFSEGHINDLVGKDIRDLRSGKNIEEIFEKIKSGNKP</sequence>
<evidence type="ECO:0000313" key="2">
    <source>
        <dbReference type="Proteomes" id="UP000575469"/>
    </source>
</evidence>
<dbReference type="Proteomes" id="UP000575469">
    <property type="component" value="Unassembled WGS sequence"/>
</dbReference>
<accession>A0A848P3P1</accession>
<organism evidence="1 2">
    <name type="scientific">Ralstonia insidiosa</name>
    <dbReference type="NCBI Taxonomy" id="190721"/>
    <lineage>
        <taxon>Bacteria</taxon>
        <taxon>Pseudomonadati</taxon>
        <taxon>Pseudomonadota</taxon>
        <taxon>Betaproteobacteria</taxon>
        <taxon>Burkholderiales</taxon>
        <taxon>Burkholderiaceae</taxon>
        <taxon>Ralstonia</taxon>
    </lineage>
</organism>
<protein>
    <submittedName>
        <fullName evidence="1">Uncharacterized protein</fullName>
    </submittedName>
</protein>
<gene>
    <name evidence="1" type="ORF">HGR00_10095</name>
</gene>
<dbReference type="AlphaFoldDB" id="A0A848P3P1"/>
<name>A0A848P3P1_9RALS</name>
<proteinExistence type="predicted"/>
<dbReference type="EMBL" id="JABBZM010000008">
    <property type="protein sequence ID" value="NMV38258.1"/>
    <property type="molecule type" value="Genomic_DNA"/>
</dbReference>
<reference evidence="1 2" key="1">
    <citation type="submission" date="2020-04" db="EMBL/GenBank/DDBJ databases">
        <title>Ralstonia insidiosa genome sequencing and assembly.</title>
        <authorList>
            <person name="Martins R.C.R."/>
            <person name="Perdigao-Neto L.V."/>
            <person name="Levin A.S.S."/>
            <person name="Costa S.F."/>
        </authorList>
    </citation>
    <scope>NUCLEOTIDE SEQUENCE [LARGE SCALE GENOMIC DNA]</scope>
    <source>
        <strain evidence="1 2">5047</strain>
    </source>
</reference>
<comment type="caution">
    <text evidence="1">The sequence shown here is derived from an EMBL/GenBank/DDBJ whole genome shotgun (WGS) entry which is preliminary data.</text>
</comment>
<evidence type="ECO:0000313" key="1">
    <source>
        <dbReference type="EMBL" id="NMV38258.1"/>
    </source>
</evidence>
<dbReference type="RefSeq" id="WP_169340049.1">
    <property type="nucleotide sequence ID" value="NZ_JABBZM010000008.1"/>
</dbReference>